<accession>A0A9P5YYT3</accession>
<organism evidence="1 2">
    <name type="scientific">Pholiota conissans</name>
    <dbReference type="NCBI Taxonomy" id="109636"/>
    <lineage>
        <taxon>Eukaryota</taxon>
        <taxon>Fungi</taxon>
        <taxon>Dikarya</taxon>
        <taxon>Basidiomycota</taxon>
        <taxon>Agaricomycotina</taxon>
        <taxon>Agaricomycetes</taxon>
        <taxon>Agaricomycetidae</taxon>
        <taxon>Agaricales</taxon>
        <taxon>Agaricineae</taxon>
        <taxon>Strophariaceae</taxon>
        <taxon>Pholiota</taxon>
    </lineage>
</organism>
<gene>
    <name evidence="1" type="ORF">BDN70DRAFT_934446</name>
</gene>
<evidence type="ECO:0000313" key="1">
    <source>
        <dbReference type="EMBL" id="KAF9477150.1"/>
    </source>
</evidence>
<dbReference type="EMBL" id="MU155270">
    <property type="protein sequence ID" value="KAF9477150.1"/>
    <property type="molecule type" value="Genomic_DNA"/>
</dbReference>
<proteinExistence type="predicted"/>
<protein>
    <submittedName>
        <fullName evidence="1">Uncharacterized protein</fullName>
    </submittedName>
</protein>
<comment type="caution">
    <text evidence="1">The sequence shown here is derived from an EMBL/GenBank/DDBJ whole genome shotgun (WGS) entry which is preliminary data.</text>
</comment>
<reference evidence="1" key="1">
    <citation type="submission" date="2020-11" db="EMBL/GenBank/DDBJ databases">
        <authorList>
            <consortium name="DOE Joint Genome Institute"/>
            <person name="Ahrendt S."/>
            <person name="Riley R."/>
            <person name="Andreopoulos W."/>
            <person name="Labutti K."/>
            <person name="Pangilinan J."/>
            <person name="Ruiz-Duenas F.J."/>
            <person name="Barrasa J.M."/>
            <person name="Sanchez-Garcia M."/>
            <person name="Camarero S."/>
            <person name="Miyauchi S."/>
            <person name="Serrano A."/>
            <person name="Linde D."/>
            <person name="Babiker R."/>
            <person name="Drula E."/>
            <person name="Ayuso-Fernandez I."/>
            <person name="Pacheco R."/>
            <person name="Padilla G."/>
            <person name="Ferreira P."/>
            <person name="Barriuso J."/>
            <person name="Kellner H."/>
            <person name="Castanera R."/>
            <person name="Alfaro M."/>
            <person name="Ramirez L."/>
            <person name="Pisabarro A.G."/>
            <person name="Kuo A."/>
            <person name="Tritt A."/>
            <person name="Lipzen A."/>
            <person name="He G."/>
            <person name="Yan M."/>
            <person name="Ng V."/>
            <person name="Cullen D."/>
            <person name="Martin F."/>
            <person name="Rosso M.-N."/>
            <person name="Henrissat B."/>
            <person name="Hibbett D."/>
            <person name="Martinez A.T."/>
            <person name="Grigoriev I.V."/>
        </authorList>
    </citation>
    <scope>NUCLEOTIDE SEQUENCE</scope>
    <source>
        <strain evidence="1">CIRM-BRFM 674</strain>
    </source>
</reference>
<name>A0A9P5YYT3_9AGAR</name>
<keyword evidence="2" id="KW-1185">Reference proteome</keyword>
<evidence type="ECO:0000313" key="2">
    <source>
        <dbReference type="Proteomes" id="UP000807469"/>
    </source>
</evidence>
<dbReference type="OrthoDB" id="3265734at2759"/>
<dbReference type="Proteomes" id="UP000807469">
    <property type="component" value="Unassembled WGS sequence"/>
</dbReference>
<dbReference type="AlphaFoldDB" id="A0A9P5YYT3"/>
<sequence>MSVIILDDRDLSIQYVAPGTSATLTFRGISVLGTIKAGDVQTSTYTLDEGESLPFTSTNEPGPRFSQQFSSILRSLLNDLHTLVITPIQGILLIDYITAQVPLSEMMLPPRNPPLSLRRRLVRSSPQTQTLTINAIGAAATITQNITTTETDANSESGPDGSTWRDNHYFLDNTYGLFALEGSDESEQVGWHMYLDNVVQLHPFT</sequence>